<sequence length="83" mass="9665">MWPSWSFSSLTTTSFNKLHSLMLNFVRSPRHGAVNNVTRFNKPLHLYTSRWDRFPKDAILIDGTKLIKLSFLHTSKVSKLSKM</sequence>
<protein>
    <submittedName>
        <fullName evidence="1">Uncharacterized protein</fullName>
    </submittedName>
</protein>
<name>A0A2P2MMI1_RHIMU</name>
<evidence type="ECO:0000313" key="1">
    <source>
        <dbReference type="EMBL" id="MBX31410.1"/>
    </source>
</evidence>
<dbReference type="EMBL" id="GGEC01050926">
    <property type="protein sequence ID" value="MBX31410.1"/>
    <property type="molecule type" value="Transcribed_RNA"/>
</dbReference>
<dbReference type="AlphaFoldDB" id="A0A2P2MMI1"/>
<organism evidence="1">
    <name type="scientific">Rhizophora mucronata</name>
    <name type="common">Asiatic mangrove</name>
    <dbReference type="NCBI Taxonomy" id="61149"/>
    <lineage>
        <taxon>Eukaryota</taxon>
        <taxon>Viridiplantae</taxon>
        <taxon>Streptophyta</taxon>
        <taxon>Embryophyta</taxon>
        <taxon>Tracheophyta</taxon>
        <taxon>Spermatophyta</taxon>
        <taxon>Magnoliopsida</taxon>
        <taxon>eudicotyledons</taxon>
        <taxon>Gunneridae</taxon>
        <taxon>Pentapetalae</taxon>
        <taxon>rosids</taxon>
        <taxon>fabids</taxon>
        <taxon>Malpighiales</taxon>
        <taxon>Rhizophoraceae</taxon>
        <taxon>Rhizophora</taxon>
    </lineage>
</organism>
<proteinExistence type="predicted"/>
<accession>A0A2P2MMI1</accession>
<reference evidence="1" key="1">
    <citation type="submission" date="2018-02" db="EMBL/GenBank/DDBJ databases">
        <title>Rhizophora mucronata_Transcriptome.</title>
        <authorList>
            <person name="Meera S.P."/>
            <person name="Sreeshan A."/>
            <person name="Augustine A."/>
        </authorList>
    </citation>
    <scope>NUCLEOTIDE SEQUENCE</scope>
    <source>
        <tissue evidence="1">Leaf</tissue>
    </source>
</reference>